<evidence type="ECO:0000256" key="6">
    <source>
        <dbReference type="ARBA" id="ARBA00023326"/>
    </source>
</evidence>
<comment type="caution">
    <text evidence="7">The sequence shown here is derived from an EMBL/GenBank/DDBJ whole genome shotgun (WGS) entry which is preliminary data.</text>
</comment>
<dbReference type="InterPro" id="IPR013783">
    <property type="entry name" value="Ig-like_fold"/>
</dbReference>
<dbReference type="EMBL" id="CABEEP010000001">
    <property type="protein sequence ID" value="VTQ64992.1"/>
    <property type="molecule type" value="Genomic_DNA"/>
</dbReference>
<keyword evidence="4" id="KW-0119">Carbohydrate metabolism</keyword>
<dbReference type="InterPro" id="IPR003305">
    <property type="entry name" value="CenC_carb-bd"/>
</dbReference>
<sequence length="314" mass="34602">MKIFKKLIRLMMIVFLFVKPVIVVAVDPSYAPSYQLAEEVIIKNGEFNDGLNHWIVSNPGSNNPALVTDESGNHYVMASNGENILQYVQLKPKTTYQFTYYVIGDPSFPAIVEFGTLNHGEGFISLKDERHYNDAWKQHEFSFTTPEGENTYIIRFASSGNGTAYFDNVQATALDLEAPTNPKNLKVNDVSSDSVSLSWEAATDNVGVMGYLVYRDNQLIQTVNGADLAYTDNGLTEDTTYTYEVRAVDQAGNVSVASNAVTARTKLASSSPPAVPLNLKVTSVTTDSVSLSWESATDSIDVIGYIIYRDNQLI</sequence>
<dbReference type="InterPro" id="IPR003961">
    <property type="entry name" value="FN3_dom"/>
</dbReference>
<keyword evidence="1" id="KW-0732">Signal</keyword>
<dbReference type="PANTHER" id="PTHR13817">
    <property type="entry name" value="TITIN"/>
    <property type="match status" value="1"/>
</dbReference>
<dbReference type="RefSeq" id="WP_010737733.1">
    <property type="nucleotide sequence ID" value="NZ_CABEEP010000001.1"/>
</dbReference>
<keyword evidence="6" id="KW-0624">Polysaccharide degradation</keyword>
<evidence type="ECO:0000256" key="3">
    <source>
        <dbReference type="ARBA" id="ARBA00022801"/>
    </source>
</evidence>
<proteinExistence type="predicted"/>
<dbReference type="SMART" id="SM00060">
    <property type="entry name" value="FN3"/>
    <property type="match status" value="1"/>
</dbReference>
<dbReference type="GO" id="GO:0000272">
    <property type="term" value="P:polysaccharide catabolic process"/>
    <property type="evidence" value="ECO:0007669"/>
    <property type="project" value="UniProtKB-KW"/>
</dbReference>
<keyword evidence="5 7" id="KW-0326">Glycosidase</keyword>
<evidence type="ECO:0000256" key="2">
    <source>
        <dbReference type="ARBA" id="ARBA00022737"/>
    </source>
</evidence>
<evidence type="ECO:0000256" key="5">
    <source>
        <dbReference type="ARBA" id="ARBA00023295"/>
    </source>
</evidence>
<name>A0A7Z9AV69_ENTHR</name>
<dbReference type="Pfam" id="PF02018">
    <property type="entry name" value="CBM_4_9"/>
    <property type="match status" value="1"/>
</dbReference>
<dbReference type="SUPFAM" id="SSF49785">
    <property type="entry name" value="Galactose-binding domain-like"/>
    <property type="match status" value="1"/>
</dbReference>
<organism evidence="7 8">
    <name type="scientific">Enterococcus hirae</name>
    <dbReference type="NCBI Taxonomy" id="1354"/>
    <lineage>
        <taxon>Bacteria</taxon>
        <taxon>Bacillati</taxon>
        <taxon>Bacillota</taxon>
        <taxon>Bacilli</taxon>
        <taxon>Lactobacillales</taxon>
        <taxon>Enterococcaceae</taxon>
        <taxon>Enterococcus</taxon>
    </lineage>
</organism>
<dbReference type="EC" id="3.2.1.14" evidence="7"/>
<dbReference type="PROSITE" id="PS50853">
    <property type="entry name" value="FN3"/>
    <property type="match status" value="1"/>
</dbReference>
<gene>
    <name evidence="7" type="primary">chiA1_1</name>
    <name evidence="7" type="ORF">NCTC12204_01624</name>
</gene>
<evidence type="ECO:0000313" key="8">
    <source>
        <dbReference type="Proteomes" id="UP000352698"/>
    </source>
</evidence>
<keyword evidence="2" id="KW-0677">Repeat</keyword>
<dbReference type="FunFam" id="2.60.40.10:FF:001114">
    <property type="entry name" value="Chitinase A1"/>
    <property type="match status" value="1"/>
</dbReference>
<evidence type="ECO:0000313" key="7">
    <source>
        <dbReference type="EMBL" id="VTQ64992.1"/>
    </source>
</evidence>
<evidence type="ECO:0000256" key="1">
    <source>
        <dbReference type="ARBA" id="ARBA00022729"/>
    </source>
</evidence>
<dbReference type="PANTHER" id="PTHR13817:SF166">
    <property type="entry name" value="NEURONAL IGCAM-RELATED"/>
    <property type="match status" value="1"/>
</dbReference>
<evidence type="ECO:0000256" key="4">
    <source>
        <dbReference type="ARBA" id="ARBA00023277"/>
    </source>
</evidence>
<reference evidence="7 8" key="1">
    <citation type="submission" date="2019-05" db="EMBL/GenBank/DDBJ databases">
        <authorList>
            <consortium name="Pathogen Informatics"/>
        </authorList>
    </citation>
    <scope>NUCLEOTIDE SEQUENCE [LARGE SCALE GENOMIC DNA]</scope>
    <source>
        <strain evidence="7 8">NCTC12204</strain>
    </source>
</reference>
<dbReference type="AlphaFoldDB" id="A0A7Z9AV69"/>
<dbReference type="CDD" id="cd00063">
    <property type="entry name" value="FN3"/>
    <property type="match status" value="2"/>
</dbReference>
<dbReference type="InterPro" id="IPR036116">
    <property type="entry name" value="FN3_sf"/>
</dbReference>
<dbReference type="Proteomes" id="UP000352698">
    <property type="component" value="Unassembled WGS sequence"/>
</dbReference>
<dbReference type="InterPro" id="IPR008979">
    <property type="entry name" value="Galactose-bd-like_sf"/>
</dbReference>
<dbReference type="Pfam" id="PF00041">
    <property type="entry name" value="fn3"/>
    <property type="match status" value="1"/>
</dbReference>
<keyword evidence="3 7" id="KW-0378">Hydrolase</keyword>
<dbReference type="InterPro" id="IPR050964">
    <property type="entry name" value="Striated_Muscle_Regulatory"/>
</dbReference>
<dbReference type="SUPFAM" id="SSF49265">
    <property type="entry name" value="Fibronectin type III"/>
    <property type="match status" value="1"/>
</dbReference>
<dbReference type="GO" id="GO:0008843">
    <property type="term" value="F:endochitinase activity"/>
    <property type="evidence" value="ECO:0007669"/>
    <property type="project" value="UniProtKB-EC"/>
</dbReference>
<accession>A0A7Z9AV69</accession>
<dbReference type="Gene3D" id="2.60.120.260">
    <property type="entry name" value="Galactose-binding domain-like"/>
    <property type="match status" value="1"/>
</dbReference>
<protein>
    <submittedName>
        <fullName evidence="7">Chitin-binding protein</fullName>
        <ecNumber evidence="7">3.2.1.14</ecNumber>
    </submittedName>
</protein>
<dbReference type="Gene3D" id="2.60.40.10">
    <property type="entry name" value="Immunoglobulins"/>
    <property type="match status" value="2"/>
</dbReference>